<dbReference type="InterPro" id="IPR014818">
    <property type="entry name" value="Phage/plasmid_primase_P4_C"/>
</dbReference>
<evidence type="ECO:0000256" key="4">
    <source>
        <dbReference type="ARBA" id="ARBA00022840"/>
    </source>
</evidence>
<sequence>MENTEYLRINPFGGWEIKGNNYEIPIKSEVVKRKYPEEYEKQIANGHNKDFLWETILTKEDYQNKDQVFQQYVEKWKPKLEKELHNNIEKSIHNEKGTKESYEISNNKNEINYKGNKWDVKNFFSKEKNKFLPSKLGQAINEEKHTFFDGSTLYFYENGVYLPNGEPKINNAIQRILKDESSSHRKREVIDWIKTNNDIRTSSIKVNPDDGWINVKNGLLNLETRELKAHTHKRVSTVQLPITYDPKANNSIVSDFIGSIVHNETIPLIYEMIGYILTNDTKAQKAFILHSSGGSGKSVVVSMLQAFVGKGNYSTVPAQDIDGDKFSAIRLKDKVLNIVDDMKRQRFADTGKFKSSVTGGEILVEEKGKPQEIIKPIAKHIFCMNAIPDSSDMSVAWLDRWIMIPLPYRFRGGKGEDKDLPEKLTTEKSLSTLLNVALNGLDRLRSNNYRFSENEHTEKMKNDHMKESNPIELFVDEICQLKDDAEIIGDILFKSYKTYCEENGYRPLSKIKFNKQIRNTYDLENPSDYRPRKNDRKPTWRGICFI</sequence>
<dbReference type="GO" id="GO:0004386">
    <property type="term" value="F:helicase activity"/>
    <property type="evidence" value="ECO:0007669"/>
    <property type="project" value="UniProtKB-KW"/>
</dbReference>
<evidence type="ECO:0000256" key="3">
    <source>
        <dbReference type="ARBA" id="ARBA00022806"/>
    </source>
</evidence>
<keyword evidence="4" id="KW-0067">ATP-binding</keyword>
<keyword evidence="7" id="KW-1185">Reference proteome</keyword>
<dbReference type="InterPro" id="IPR004968">
    <property type="entry name" value="DNA_primase/NTPase_C"/>
</dbReference>
<dbReference type="GO" id="GO:0016787">
    <property type="term" value="F:hydrolase activity"/>
    <property type="evidence" value="ECO:0007669"/>
    <property type="project" value="UniProtKB-KW"/>
</dbReference>
<keyword evidence="2" id="KW-0378">Hydrolase</keyword>
<dbReference type="RefSeq" id="WP_089738083.1">
    <property type="nucleotide sequence ID" value="NZ_FOGL01000001.1"/>
</dbReference>
<dbReference type="PROSITE" id="PS51206">
    <property type="entry name" value="SF3_HELICASE_1"/>
    <property type="match status" value="1"/>
</dbReference>
<evidence type="ECO:0000313" key="7">
    <source>
        <dbReference type="Proteomes" id="UP000199687"/>
    </source>
</evidence>
<dbReference type="GO" id="GO:0005524">
    <property type="term" value="F:ATP binding"/>
    <property type="evidence" value="ECO:0007669"/>
    <property type="project" value="UniProtKB-KW"/>
</dbReference>
<dbReference type="InterPro" id="IPR045455">
    <property type="entry name" value="NrS-1_pol-like_helicase"/>
</dbReference>
<dbReference type="PANTHER" id="PTHR35372:SF2">
    <property type="entry name" value="SF3 HELICASE DOMAIN-CONTAINING PROTEIN"/>
    <property type="match status" value="1"/>
</dbReference>
<dbReference type="STRING" id="531814.SAMN04487944_101199"/>
<evidence type="ECO:0000256" key="2">
    <source>
        <dbReference type="ARBA" id="ARBA00022801"/>
    </source>
</evidence>
<dbReference type="Gene3D" id="3.40.50.300">
    <property type="entry name" value="P-loop containing nucleotide triphosphate hydrolases"/>
    <property type="match status" value="1"/>
</dbReference>
<dbReference type="SUPFAM" id="SSF52540">
    <property type="entry name" value="P-loop containing nucleoside triphosphate hydrolases"/>
    <property type="match status" value="1"/>
</dbReference>
<evidence type="ECO:0000313" key="6">
    <source>
        <dbReference type="EMBL" id="SER09203.1"/>
    </source>
</evidence>
<evidence type="ECO:0000256" key="1">
    <source>
        <dbReference type="ARBA" id="ARBA00022741"/>
    </source>
</evidence>
<feature type="domain" description="SF3 helicase" evidence="5">
    <location>
        <begin position="264"/>
        <end position="419"/>
    </location>
</feature>
<dbReference type="InterPro" id="IPR014015">
    <property type="entry name" value="Helicase_SF3_DNA-vir"/>
</dbReference>
<dbReference type="Pfam" id="PF08706">
    <property type="entry name" value="D5_N"/>
    <property type="match status" value="1"/>
</dbReference>
<dbReference type="OrthoDB" id="9763644at2"/>
<gene>
    <name evidence="6" type="ORF">SAMN04487944_101199</name>
</gene>
<name>A0A1H9LE31_9BACI</name>
<dbReference type="Pfam" id="PF03288">
    <property type="entry name" value="Pox_D5"/>
    <property type="match status" value="1"/>
</dbReference>
<dbReference type="InterPro" id="IPR006500">
    <property type="entry name" value="Helicase_put_C_phage/plasmid"/>
</dbReference>
<dbReference type="PANTHER" id="PTHR35372">
    <property type="entry name" value="ATP BINDING PROTEIN-RELATED"/>
    <property type="match status" value="1"/>
</dbReference>
<dbReference type="Proteomes" id="UP000199687">
    <property type="component" value="Unassembled WGS sequence"/>
</dbReference>
<dbReference type="AlphaFoldDB" id="A0A1H9LE31"/>
<organism evidence="6 7">
    <name type="scientific">Gracilibacillus ureilyticus</name>
    <dbReference type="NCBI Taxonomy" id="531814"/>
    <lineage>
        <taxon>Bacteria</taxon>
        <taxon>Bacillati</taxon>
        <taxon>Bacillota</taxon>
        <taxon>Bacilli</taxon>
        <taxon>Bacillales</taxon>
        <taxon>Bacillaceae</taxon>
        <taxon>Gracilibacillus</taxon>
    </lineage>
</organism>
<proteinExistence type="predicted"/>
<keyword evidence="3 6" id="KW-0347">Helicase</keyword>
<keyword evidence="1" id="KW-0547">Nucleotide-binding</keyword>
<dbReference type="Pfam" id="PF19263">
    <property type="entry name" value="DUF5906"/>
    <property type="match status" value="1"/>
</dbReference>
<dbReference type="SMART" id="SM00885">
    <property type="entry name" value="D5_N"/>
    <property type="match status" value="1"/>
</dbReference>
<dbReference type="EMBL" id="FOGL01000001">
    <property type="protein sequence ID" value="SER09203.1"/>
    <property type="molecule type" value="Genomic_DNA"/>
</dbReference>
<protein>
    <submittedName>
        <fullName evidence="6">Putative DNA primase/helicase</fullName>
    </submittedName>
</protein>
<evidence type="ECO:0000259" key="5">
    <source>
        <dbReference type="PROSITE" id="PS51206"/>
    </source>
</evidence>
<dbReference type="InterPro" id="IPR051620">
    <property type="entry name" value="ORF904-like_C"/>
</dbReference>
<accession>A0A1H9LE31</accession>
<dbReference type="InterPro" id="IPR027417">
    <property type="entry name" value="P-loop_NTPase"/>
</dbReference>
<dbReference type="NCBIfam" id="TIGR01613">
    <property type="entry name" value="primase_Cterm"/>
    <property type="match status" value="1"/>
</dbReference>
<reference evidence="6 7" key="1">
    <citation type="submission" date="2016-10" db="EMBL/GenBank/DDBJ databases">
        <authorList>
            <person name="de Groot N.N."/>
        </authorList>
    </citation>
    <scope>NUCLEOTIDE SEQUENCE [LARGE SCALE GENOMIC DNA]</scope>
    <source>
        <strain evidence="6 7">CGMCC 1.7727</strain>
    </source>
</reference>